<proteinExistence type="predicted"/>
<gene>
    <name evidence="1" type="ORF">MES4922_120096</name>
</gene>
<evidence type="ECO:0000313" key="1">
    <source>
        <dbReference type="EMBL" id="CAH2395331.1"/>
    </source>
</evidence>
<organism evidence="1 2">
    <name type="scientific">Mesorhizobium ventifaucium</name>
    <dbReference type="NCBI Taxonomy" id="666020"/>
    <lineage>
        <taxon>Bacteria</taxon>
        <taxon>Pseudomonadati</taxon>
        <taxon>Pseudomonadota</taxon>
        <taxon>Alphaproteobacteria</taxon>
        <taxon>Hyphomicrobiales</taxon>
        <taxon>Phyllobacteriaceae</taxon>
        <taxon>Mesorhizobium</taxon>
    </lineage>
</organism>
<evidence type="ECO:0000313" key="2">
    <source>
        <dbReference type="Proteomes" id="UP001152604"/>
    </source>
</evidence>
<accession>A0ABN8JE20</accession>
<protein>
    <submittedName>
        <fullName evidence="1">Uncharacterized protein</fullName>
    </submittedName>
</protein>
<dbReference type="EMBL" id="CAKXZS010000004">
    <property type="protein sequence ID" value="CAH2395331.1"/>
    <property type="molecule type" value="Genomic_DNA"/>
</dbReference>
<keyword evidence="2" id="KW-1185">Reference proteome</keyword>
<dbReference type="Proteomes" id="UP001152604">
    <property type="component" value="Unassembled WGS sequence"/>
</dbReference>
<comment type="caution">
    <text evidence="1">The sequence shown here is derived from an EMBL/GenBank/DDBJ whole genome shotgun (WGS) entry which is preliminary data.</text>
</comment>
<name>A0ABN8JE20_9HYPH</name>
<sequence>MGGKLPHSRFNLNDRIARQEPTFQLNYWALETSHTDWP</sequence>
<reference evidence="1" key="1">
    <citation type="submission" date="2022-03" db="EMBL/GenBank/DDBJ databases">
        <authorList>
            <person name="Brunel B."/>
        </authorList>
    </citation>
    <scope>NUCLEOTIDE SEQUENCE</scope>
    <source>
        <strain evidence="1">STM4922sample</strain>
    </source>
</reference>